<keyword evidence="3" id="KW-0677">Repeat</keyword>
<keyword evidence="10" id="KW-1185">Reference proteome</keyword>
<dbReference type="SUPFAM" id="SSF57667">
    <property type="entry name" value="beta-beta-alpha zinc fingers"/>
    <property type="match status" value="1"/>
</dbReference>
<dbReference type="GO" id="GO:0008270">
    <property type="term" value="F:zinc ion binding"/>
    <property type="evidence" value="ECO:0007669"/>
    <property type="project" value="UniProtKB-KW"/>
</dbReference>
<reference evidence="11" key="1">
    <citation type="submission" date="2022-11" db="UniProtKB">
        <authorList>
            <consortium name="WormBaseParasite"/>
        </authorList>
    </citation>
    <scope>IDENTIFICATION</scope>
</reference>
<dbReference type="Proteomes" id="UP000887574">
    <property type="component" value="Unplaced"/>
</dbReference>
<protein>
    <submittedName>
        <fullName evidence="11">C2H2-type domain-containing protein</fullName>
    </submittedName>
</protein>
<feature type="compositionally biased region" description="Polar residues" evidence="8">
    <location>
        <begin position="315"/>
        <end position="328"/>
    </location>
</feature>
<dbReference type="InterPro" id="IPR036236">
    <property type="entry name" value="Znf_C2H2_sf"/>
</dbReference>
<sequence>MNRSKRIAPRIISRSYVEKHRRTDDTYSPENQTIQPNQPHLLSPVSVPDEMEEDLVIKGGVVIRLHSQQAVPPPLPHAIHKRSLDVLARVGQYCIQEVPRSSSPASGVADEVESYPCPVCGPEKVFLTVAGLEKHGKEVHPQFLPEVRIAIERIQGEWSRRNGSRMSFLKRAELDERTRAVMPPSNAVIVMRKSRSQEAVRTEHSGENESQMTKTNNPKAVNEYVEEEDNLICKECSLVFTDPKRLVVHFKMNHSRKKRFVCRWCGKVYDAMTELNVHKSIVHNISATQSRHLEPEGSPAITSPSRGRLAEDNHLTSPPTTSYRNVSESDCSVGENEENAICHTKCQLCGLVIVRPSLLMRHMLRVHNQREFAAEIFTQNMPSLKVFIDGQGRVRWSCCGNTFADRGAVLYHRRLIHGLPIGSPYTQADNSFTSDSHMANEEASDHNDPLSGQASLPADLVVGNQTTTKTFCSLIDFCLR</sequence>
<evidence type="ECO:0000256" key="1">
    <source>
        <dbReference type="ARBA" id="ARBA00004123"/>
    </source>
</evidence>
<dbReference type="InterPro" id="IPR013087">
    <property type="entry name" value="Znf_C2H2_type"/>
</dbReference>
<evidence type="ECO:0000256" key="6">
    <source>
        <dbReference type="ARBA" id="ARBA00023242"/>
    </source>
</evidence>
<keyword evidence="5" id="KW-0862">Zinc</keyword>
<dbReference type="InterPro" id="IPR050888">
    <property type="entry name" value="ZnF_C2H2-type_TF"/>
</dbReference>
<comment type="subcellular location">
    <subcellularLocation>
        <location evidence="1">Nucleus</location>
    </subcellularLocation>
</comment>
<keyword evidence="4 7" id="KW-0863">Zinc-finger</keyword>
<dbReference type="SMART" id="SM00355">
    <property type="entry name" value="ZnF_C2H2"/>
    <property type="match status" value="5"/>
</dbReference>
<feature type="compositionally biased region" description="Basic and acidic residues" evidence="8">
    <location>
        <begin position="438"/>
        <end position="448"/>
    </location>
</feature>
<dbReference type="WBParaSite" id="jg10111">
    <property type="protein sequence ID" value="jg10111"/>
    <property type="gene ID" value="jg10111"/>
</dbReference>
<dbReference type="AlphaFoldDB" id="A0A915CKH9"/>
<dbReference type="PROSITE" id="PS00028">
    <property type="entry name" value="ZINC_FINGER_C2H2_1"/>
    <property type="match status" value="3"/>
</dbReference>
<organism evidence="10 11">
    <name type="scientific">Ditylenchus dipsaci</name>
    <dbReference type="NCBI Taxonomy" id="166011"/>
    <lineage>
        <taxon>Eukaryota</taxon>
        <taxon>Metazoa</taxon>
        <taxon>Ecdysozoa</taxon>
        <taxon>Nematoda</taxon>
        <taxon>Chromadorea</taxon>
        <taxon>Rhabditida</taxon>
        <taxon>Tylenchina</taxon>
        <taxon>Tylenchomorpha</taxon>
        <taxon>Sphaerularioidea</taxon>
        <taxon>Anguinidae</taxon>
        <taxon>Anguininae</taxon>
        <taxon>Ditylenchus</taxon>
    </lineage>
</organism>
<keyword evidence="2" id="KW-0479">Metal-binding</keyword>
<dbReference type="Pfam" id="PF00096">
    <property type="entry name" value="zf-C2H2"/>
    <property type="match status" value="1"/>
</dbReference>
<feature type="compositionally biased region" description="Basic and acidic residues" evidence="8">
    <location>
        <begin position="197"/>
        <end position="207"/>
    </location>
</feature>
<evidence type="ECO:0000256" key="2">
    <source>
        <dbReference type="ARBA" id="ARBA00022723"/>
    </source>
</evidence>
<evidence type="ECO:0000256" key="4">
    <source>
        <dbReference type="ARBA" id="ARBA00022771"/>
    </source>
</evidence>
<evidence type="ECO:0000256" key="8">
    <source>
        <dbReference type="SAM" id="MobiDB-lite"/>
    </source>
</evidence>
<evidence type="ECO:0000259" key="9">
    <source>
        <dbReference type="PROSITE" id="PS50157"/>
    </source>
</evidence>
<dbReference type="GO" id="GO:0005634">
    <property type="term" value="C:nucleus"/>
    <property type="evidence" value="ECO:0007669"/>
    <property type="project" value="UniProtKB-SubCell"/>
</dbReference>
<evidence type="ECO:0000313" key="10">
    <source>
        <dbReference type="Proteomes" id="UP000887574"/>
    </source>
</evidence>
<feature type="domain" description="C2H2-type" evidence="9">
    <location>
        <begin position="231"/>
        <end position="259"/>
    </location>
</feature>
<feature type="domain" description="C2H2-type" evidence="9">
    <location>
        <begin position="260"/>
        <end position="283"/>
    </location>
</feature>
<feature type="region of interest" description="Disordered" evidence="8">
    <location>
        <begin position="19"/>
        <end position="40"/>
    </location>
</feature>
<evidence type="ECO:0000256" key="7">
    <source>
        <dbReference type="PROSITE-ProRule" id="PRU00042"/>
    </source>
</evidence>
<dbReference type="Gene3D" id="3.30.160.60">
    <property type="entry name" value="Classic Zinc Finger"/>
    <property type="match status" value="1"/>
</dbReference>
<feature type="region of interest" description="Disordered" evidence="8">
    <location>
        <begin position="197"/>
        <end position="216"/>
    </location>
</feature>
<feature type="region of interest" description="Disordered" evidence="8">
    <location>
        <begin position="289"/>
        <end position="328"/>
    </location>
</feature>
<dbReference type="PANTHER" id="PTHR24406">
    <property type="entry name" value="TRANSCRIPTIONAL REPRESSOR CTCFL-RELATED"/>
    <property type="match status" value="1"/>
</dbReference>
<feature type="compositionally biased region" description="Polar residues" evidence="8">
    <location>
        <begin position="26"/>
        <end position="40"/>
    </location>
</feature>
<accession>A0A915CKH9</accession>
<evidence type="ECO:0000313" key="11">
    <source>
        <dbReference type="WBParaSite" id="jg10111"/>
    </source>
</evidence>
<proteinExistence type="predicted"/>
<evidence type="ECO:0000256" key="3">
    <source>
        <dbReference type="ARBA" id="ARBA00022737"/>
    </source>
</evidence>
<name>A0A915CKH9_9BILA</name>
<dbReference type="PROSITE" id="PS50157">
    <property type="entry name" value="ZINC_FINGER_C2H2_2"/>
    <property type="match status" value="2"/>
</dbReference>
<keyword evidence="6" id="KW-0539">Nucleus</keyword>
<feature type="region of interest" description="Disordered" evidence="8">
    <location>
        <begin position="430"/>
        <end position="450"/>
    </location>
</feature>
<evidence type="ECO:0000256" key="5">
    <source>
        <dbReference type="ARBA" id="ARBA00022833"/>
    </source>
</evidence>